<evidence type="ECO:0000256" key="6">
    <source>
        <dbReference type="SAM" id="Phobius"/>
    </source>
</evidence>
<proteinExistence type="predicted"/>
<keyword evidence="7" id="KW-1185">Reference proteome</keyword>
<protein>
    <submittedName>
        <fullName evidence="8">Tetraspanin</fullName>
    </submittedName>
</protein>
<feature type="transmembrane region" description="Helical" evidence="6">
    <location>
        <begin position="288"/>
        <end position="309"/>
    </location>
</feature>
<evidence type="ECO:0000256" key="1">
    <source>
        <dbReference type="ARBA" id="ARBA00004141"/>
    </source>
</evidence>
<evidence type="ECO:0000256" key="3">
    <source>
        <dbReference type="ARBA" id="ARBA00022989"/>
    </source>
</evidence>
<dbReference type="AlphaFoldDB" id="A0A914LP42"/>
<feature type="compositionally biased region" description="Low complexity" evidence="5">
    <location>
        <begin position="1"/>
        <end position="11"/>
    </location>
</feature>
<evidence type="ECO:0000313" key="7">
    <source>
        <dbReference type="Proteomes" id="UP000887563"/>
    </source>
</evidence>
<feature type="region of interest" description="Disordered" evidence="5">
    <location>
        <begin position="1"/>
        <end position="20"/>
    </location>
</feature>
<organism evidence="7 8">
    <name type="scientific">Meloidogyne incognita</name>
    <name type="common">Southern root-knot nematode worm</name>
    <name type="synonym">Oxyuris incognita</name>
    <dbReference type="NCBI Taxonomy" id="6306"/>
    <lineage>
        <taxon>Eukaryota</taxon>
        <taxon>Metazoa</taxon>
        <taxon>Ecdysozoa</taxon>
        <taxon>Nematoda</taxon>
        <taxon>Chromadorea</taxon>
        <taxon>Rhabditida</taxon>
        <taxon>Tylenchina</taxon>
        <taxon>Tylenchomorpha</taxon>
        <taxon>Tylenchoidea</taxon>
        <taxon>Meloidogynidae</taxon>
        <taxon>Meloidogyninae</taxon>
        <taxon>Meloidogyne</taxon>
        <taxon>Meloidogyne incognita group</taxon>
    </lineage>
</organism>
<feature type="transmembrane region" description="Helical" evidence="6">
    <location>
        <begin position="125"/>
        <end position="149"/>
    </location>
</feature>
<feature type="transmembrane region" description="Helical" evidence="6">
    <location>
        <begin position="51"/>
        <end position="76"/>
    </location>
</feature>
<name>A0A914LP42_MELIC</name>
<dbReference type="GO" id="GO:0005886">
    <property type="term" value="C:plasma membrane"/>
    <property type="evidence" value="ECO:0007669"/>
    <property type="project" value="TreeGrafter"/>
</dbReference>
<evidence type="ECO:0000256" key="5">
    <source>
        <dbReference type="SAM" id="MobiDB-lite"/>
    </source>
</evidence>
<accession>A0A914LP42</accession>
<dbReference type="WBParaSite" id="Minc3s00570g14443">
    <property type="protein sequence ID" value="Minc3s00570g14443"/>
    <property type="gene ID" value="Minc3s00570g14443"/>
</dbReference>
<reference evidence="8" key="1">
    <citation type="submission" date="2022-11" db="UniProtKB">
        <authorList>
            <consortium name="WormBaseParasite"/>
        </authorList>
    </citation>
    <scope>IDENTIFICATION</scope>
</reference>
<dbReference type="PRINTS" id="PR00259">
    <property type="entry name" value="TMFOUR"/>
</dbReference>
<comment type="subcellular location">
    <subcellularLocation>
        <location evidence="1">Membrane</location>
        <topology evidence="1">Multi-pass membrane protein</topology>
    </subcellularLocation>
</comment>
<keyword evidence="3 6" id="KW-1133">Transmembrane helix</keyword>
<dbReference type="InterPro" id="IPR008952">
    <property type="entry name" value="Tetraspanin_EC2_sf"/>
</dbReference>
<dbReference type="SUPFAM" id="SSF48652">
    <property type="entry name" value="Tetraspanin"/>
    <property type="match status" value="1"/>
</dbReference>
<dbReference type="PANTHER" id="PTHR19282:SF431">
    <property type="entry name" value="TETRASPANIN 26A, ISOFORM B-RELATED"/>
    <property type="match status" value="1"/>
</dbReference>
<dbReference type="Gene3D" id="1.10.1450.10">
    <property type="entry name" value="Tetraspanin"/>
    <property type="match status" value="1"/>
</dbReference>
<evidence type="ECO:0000256" key="4">
    <source>
        <dbReference type="ARBA" id="ARBA00023136"/>
    </source>
</evidence>
<keyword evidence="4 6" id="KW-0472">Membrane</keyword>
<evidence type="ECO:0000256" key="2">
    <source>
        <dbReference type="ARBA" id="ARBA00022692"/>
    </source>
</evidence>
<dbReference type="Pfam" id="PF00335">
    <property type="entry name" value="Tetraspanin"/>
    <property type="match status" value="1"/>
</dbReference>
<keyword evidence="2 6" id="KW-0812">Transmembrane</keyword>
<feature type="transmembrane region" description="Helical" evidence="6">
    <location>
        <begin position="96"/>
        <end position="118"/>
    </location>
</feature>
<dbReference type="InterPro" id="IPR018499">
    <property type="entry name" value="Tetraspanin/Peripherin"/>
</dbReference>
<dbReference type="PANTHER" id="PTHR19282">
    <property type="entry name" value="TETRASPANIN"/>
    <property type="match status" value="1"/>
</dbReference>
<dbReference type="Proteomes" id="UP000887563">
    <property type="component" value="Unplaced"/>
</dbReference>
<sequence>MASRRTNNNTTHQHHTGVHRGHVVHHLGGRSVSRRRNVISRARNRSEISFCVKYTVFGFNVVFWALGFLLLGIGLWSRLEKNNLYSQLALFYLDPAWVLIIVGAIIWSIGFSGCVGALRENTCFLAIYSSILGLLLLTEALIVVLAFVAKDFVENDLGNRLDSMIVHYRDDPDLQTIIDWMQNDFQCCGISDPDDWDKNIYFNASAKALKSPEAGGVPYSCCKNVDKTFINYACGYALGKIIFIEKFSIILNFLDFFYFSRHVLAILTTNIHIEGCLPKLQSWLNNNFLYVGAAVFVVAVVQFLGICFAQDLRSDIFAQRAKWTRRT</sequence>
<evidence type="ECO:0000313" key="8">
    <source>
        <dbReference type="WBParaSite" id="Minc3s00570g14443"/>
    </source>
</evidence>